<dbReference type="EMBL" id="JACSEA010000005">
    <property type="protein sequence ID" value="KAF7400802.1"/>
    <property type="molecule type" value="Genomic_DNA"/>
</dbReference>
<sequence>MAEEEEEEEEEEDDDDDDDDDEDSFLLRLCASRQLSRRLMLATAATAVPAFLPIQIPTLFGYAHTRG</sequence>
<feature type="region of interest" description="Disordered" evidence="1">
    <location>
        <begin position="1"/>
        <end position="24"/>
    </location>
</feature>
<keyword evidence="2" id="KW-0812">Transmembrane</keyword>
<evidence type="ECO:0000313" key="4">
    <source>
        <dbReference type="Proteomes" id="UP000614350"/>
    </source>
</evidence>
<dbReference type="AlphaFoldDB" id="A0A834N950"/>
<dbReference type="Proteomes" id="UP000614350">
    <property type="component" value="Unassembled WGS sequence"/>
</dbReference>
<gene>
    <name evidence="3" type="ORF">HZH66_005986</name>
</gene>
<name>A0A834N950_VESVU</name>
<keyword evidence="2" id="KW-0472">Membrane</keyword>
<feature type="transmembrane region" description="Helical" evidence="2">
    <location>
        <begin position="39"/>
        <end position="63"/>
    </location>
</feature>
<evidence type="ECO:0000256" key="1">
    <source>
        <dbReference type="SAM" id="MobiDB-lite"/>
    </source>
</evidence>
<evidence type="ECO:0000256" key="2">
    <source>
        <dbReference type="SAM" id="Phobius"/>
    </source>
</evidence>
<comment type="caution">
    <text evidence="3">The sequence shown here is derived from an EMBL/GenBank/DDBJ whole genome shotgun (WGS) entry which is preliminary data.</text>
</comment>
<organism evidence="3 4">
    <name type="scientific">Vespula vulgaris</name>
    <name type="common">Yellow jacket</name>
    <name type="synonym">Wasp</name>
    <dbReference type="NCBI Taxonomy" id="7454"/>
    <lineage>
        <taxon>Eukaryota</taxon>
        <taxon>Metazoa</taxon>
        <taxon>Ecdysozoa</taxon>
        <taxon>Arthropoda</taxon>
        <taxon>Hexapoda</taxon>
        <taxon>Insecta</taxon>
        <taxon>Pterygota</taxon>
        <taxon>Neoptera</taxon>
        <taxon>Endopterygota</taxon>
        <taxon>Hymenoptera</taxon>
        <taxon>Apocrita</taxon>
        <taxon>Aculeata</taxon>
        <taxon>Vespoidea</taxon>
        <taxon>Vespidae</taxon>
        <taxon>Vespinae</taxon>
        <taxon>Vespula</taxon>
    </lineage>
</organism>
<proteinExistence type="predicted"/>
<evidence type="ECO:0000313" key="3">
    <source>
        <dbReference type="EMBL" id="KAF7400802.1"/>
    </source>
</evidence>
<keyword evidence="2" id="KW-1133">Transmembrane helix</keyword>
<protein>
    <submittedName>
        <fullName evidence="3">Uncharacterized protein</fullName>
    </submittedName>
</protein>
<accession>A0A834N950</accession>
<reference evidence="3" key="1">
    <citation type="journal article" date="2020" name="G3 (Bethesda)">
        <title>High-Quality Assemblies for Three Invasive Social Wasps from the &lt;i&gt;Vespula&lt;/i&gt; Genus.</title>
        <authorList>
            <person name="Harrop T.W.R."/>
            <person name="Guhlin J."/>
            <person name="McLaughlin G.M."/>
            <person name="Permina E."/>
            <person name="Stockwell P."/>
            <person name="Gilligan J."/>
            <person name="Le Lec M.F."/>
            <person name="Gruber M.A.M."/>
            <person name="Quinn O."/>
            <person name="Lovegrove M."/>
            <person name="Duncan E.J."/>
            <person name="Remnant E.J."/>
            <person name="Van Eeckhoven J."/>
            <person name="Graham B."/>
            <person name="Knapp R.A."/>
            <person name="Langford K.W."/>
            <person name="Kronenberg Z."/>
            <person name="Press M.O."/>
            <person name="Eacker S.M."/>
            <person name="Wilson-Rankin E.E."/>
            <person name="Purcell J."/>
            <person name="Lester P.J."/>
            <person name="Dearden P.K."/>
        </authorList>
    </citation>
    <scope>NUCLEOTIDE SEQUENCE</scope>
    <source>
        <strain evidence="3">Marl-1</strain>
    </source>
</reference>
<keyword evidence="4" id="KW-1185">Reference proteome</keyword>